<feature type="transmembrane region" description="Helical" evidence="6">
    <location>
        <begin position="12"/>
        <end position="33"/>
    </location>
</feature>
<feature type="transmembrane region" description="Helical" evidence="6">
    <location>
        <begin position="292"/>
        <end position="313"/>
    </location>
</feature>
<dbReference type="PANTHER" id="PTHR30250:SF11">
    <property type="entry name" value="O-ANTIGEN TRANSPORTER-RELATED"/>
    <property type="match status" value="1"/>
</dbReference>
<evidence type="ECO:0000313" key="7">
    <source>
        <dbReference type="EMBL" id="MDR6301791.1"/>
    </source>
</evidence>
<comment type="subcellular location">
    <subcellularLocation>
        <location evidence="1">Cell membrane</location>
        <topology evidence="1">Multi-pass membrane protein</topology>
    </subcellularLocation>
</comment>
<proteinExistence type="predicted"/>
<keyword evidence="3 6" id="KW-0812">Transmembrane</keyword>
<feature type="transmembrane region" description="Helical" evidence="6">
    <location>
        <begin position="147"/>
        <end position="166"/>
    </location>
</feature>
<evidence type="ECO:0000256" key="3">
    <source>
        <dbReference type="ARBA" id="ARBA00022692"/>
    </source>
</evidence>
<dbReference type="EMBL" id="JAVDQA010000008">
    <property type="protein sequence ID" value="MDR6301791.1"/>
    <property type="molecule type" value="Genomic_DNA"/>
</dbReference>
<feature type="transmembrane region" description="Helical" evidence="6">
    <location>
        <begin position="208"/>
        <end position="226"/>
    </location>
</feature>
<dbReference type="PANTHER" id="PTHR30250">
    <property type="entry name" value="PST FAMILY PREDICTED COLANIC ACID TRANSPORTER"/>
    <property type="match status" value="1"/>
</dbReference>
<keyword evidence="2" id="KW-1003">Cell membrane</keyword>
<gene>
    <name evidence="7" type="ORF">GGR31_002463</name>
</gene>
<feature type="transmembrane region" description="Helical" evidence="6">
    <location>
        <begin position="39"/>
        <end position="59"/>
    </location>
</feature>
<evidence type="ECO:0000256" key="4">
    <source>
        <dbReference type="ARBA" id="ARBA00022989"/>
    </source>
</evidence>
<evidence type="ECO:0000313" key="8">
    <source>
        <dbReference type="Proteomes" id="UP001257659"/>
    </source>
</evidence>
<evidence type="ECO:0000256" key="6">
    <source>
        <dbReference type="SAM" id="Phobius"/>
    </source>
</evidence>
<dbReference type="CDD" id="cd13128">
    <property type="entry name" value="MATE_Wzx_like"/>
    <property type="match status" value="1"/>
</dbReference>
<feature type="transmembrane region" description="Helical" evidence="6">
    <location>
        <begin position="319"/>
        <end position="340"/>
    </location>
</feature>
<accession>A0ABU1K903</accession>
<evidence type="ECO:0000256" key="2">
    <source>
        <dbReference type="ARBA" id="ARBA00022475"/>
    </source>
</evidence>
<name>A0ABU1K903_9FLAO</name>
<feature type="transmembrane region" description="Helical" evidence="6">
    <location>
        <begin position="80"/>
        <end position="104"/>
    </location>
</feature>
<feature type="transmembrane region" description="Helical" evidence="6">
    <location>
        <begin position="110"/>
        <end position="135"/>
    </location>
</feature>
<keyword evidence="8" id="KW-1185">Reference proteome</keyword>
<feature type="transmembrane region" description="Helical" evidence="6">
    <location>
        <begin position="254"/>
        <end position="272"/>
    </location>
</feature>
<keyword evidence="5 6" id="KW-0472">Membrane</keyword>
<keyword evidence="4 6" id="KW-1133">Transmembrane helix</keyword>
<dbReference type="RefSeq" id="WP_309729530.1">
    <property type="nucleotide sequence ID" value="NZ_JAVDQA010000008.1"/>
</dbReference>
<evidence type="ECO:0000256" key="5">
    <source>
        <dbReference type="ARBA" id="ARBA00023136"/>
    </source>
</evidence>
<feature type="transmembrane region" description="Helical" evidence="6">
    <location>
        <begin position="172"/>
        <end position="188"/>
    </location>
</feature>
<sequence length="430" mass="47846">MASFLKDIFRVGLSKGAMILFGLASSIITARYLGPEGNGVIAGLLVYPSLFMTIGSLGIRQSTTYYLGKKIYTEEEIKTAITQIWMLSTVISVIVCFFLMHYFSKSGTNLLWVLLALAPIPFSLFNTYNSGIFLGKNDIGTFNKINWIPSLISLLAIALFVMSLGLGVSGALIAQIGGVLFMFVILLFKNRFLKSFSLRYDWIIIKKMLSLGLIYAFALFIINLNYKIDIVLLDQLSTAFEMGIYSKGSGITQYLWQIPMLFSTIVFARSAVSKQDSEFSHKVAQLLRVSFILIGLGSITLILLSEIIIVGMYGEEFRGSITVLNYLLPGILILTIYKVMNMDLAGKGKPWVSIWAMLPALIINIGANWIFIPKYGANGAAIASTISYTLAGLLFLHFYSKEVQIPIIQILHYKKSDFDPILNLIKKIKK</sequence>
<dbReference type="InterPro" id="IPR050833">
    <property type="entry name" value="Poly_Biosynth_Transport"/>
</dbReference>
<dbReference type="Pfam" id="PF01943">
    <property type="entry name" value="Polysacc_synt"/>
    <property type="match status" value="1"/>
</dbReference>
<reference evidence="7 8" key="1">
    <citation type="submission" date="2023-07" db="EMBL/GenBank/DDBJ databases">
        <title>Genomic Encyclopedia of Type Strains, Phase IV (KMG-IV): sequencing the most valuable type-strain genomes for metagenomic binning, comparative biology and taxonomic classification.</title>
        <authorList>
            <person name="Goeker M."/>
        </authorList>
    </citation>
    <scope>NUCLEOTIDE SEQUENCE [LARGE SCALE GENOMIC DNA]</scope>
    <source>
        <strain evidence="7 8">DSM 102814</strain>
    </source>
</reference>
<comment type="caution">
    <text evidence="7">The sequence shown here is derived from an EMBL/GenBank/DDBJ whole genome shotgun (WGS) entry which is preliminary data.</text>
</comment>
<dbReference type="Proteomes" id="UP001257659">
    <property type="component" value="Unassembled WGS sequence"/>
</dbReference>
<feature type="transmembrane region" description="Helical" evidence="6">
    <location>
        <begin position="378"/>
        <end position="399"/>
    </location>
</feature>
<feature type="transmembrane region" description="Helical" evidence="6">
    <location>
        <begin position="352"/>
        <end position="372"/>
    </location>
</feature>
<evidence type="ECO:0000256" key="1">
    <source>
        <dbReference type="ARBA" id="ARBA00004651"/>
    </source>
</evidence>
<dbReference type="InterPro" id="IPR002797">
    <property type="entry name" value="Polysacc_synth"/>
</dbReference>
<protein>
    <submittedName>
        <fullName evidence="7">O-antigen/teichoic acid export membrane protein</fullName>
    </submittedName>
</protein>
<organism evidence="7 8">
    <name type="scientific">Mesonia maritima</name>
    <dbReference type="NCBI Taxonomy" id="1793873"/>
    <lineage>
        <taxon>Bacteria</taxon>
        <taxon>Pseudomonadati</taxon>
        <taxon>Bacteroidota</taxon>
        <taxon>Flavobacteriia</taxon>
        <taxon>Flavobacteriales</taxon>
        <taxon>Flavobacteriaceae</taxon>
        <taxon>Mesonia</taxon>
    </lineage>
</organism>